<dbReference type="KEGG" id="pka:PQ456_08010"/>
<dbReference type="InterPro" id="IPR046723">
    <property type="entry name" value="DUF6615"/>
</dbReference>
<accession>A0AAX3M6G3</accession>
<name>A0AAX3M6G3_9BACL</name>
<dbReference type="Pfam" id="PF20320">
    <property type="entry name" value="DUF6615"/>
    <property type="match status" value="1"/>
</dbReference>
<reference evidence="1 2" key="1">
    <citation type="submission" date="2023-02" db="EMBL/GenBank/DDBJ databases">
        <title>Genome sequence of Paenibacillus kyungheensis KACC 18744.</title>
        <authorList>
            <person name="Kim S."/>
            <person name="Heo J."/>
            <person name="Kwon S.-W."/>
        </authorList>
    </citation>
    <scope>NUCLEOTIDE SEQUENCE [LARGE SCALE GENOMIC DNA]</scope>
    <source>
        <strain evidence="1 2">KACC 18744</strain>
    </source>
</reference>
<dbReference type="AlphaFoldDB" id="A0AAX3M6G3"/>
<evidence type="ECO:0008006" key="3">
    <source>
        <dbReference type="Google" id="ProtNLM"/>
    </source>
</evidence>
<organism evidence="1 2">
    <name type="scientific">Paenibacillus kyungheensis</name>
    <dbReference type="NCBI Taxonomy" id="1452732"/>
    <lineage>
        <taxon>Bacteria</taxon>
        <taxon>Bacillati</taxon>
        <taxon>Bacillota</taxon>
        <taxon>Bacilli</taxon>
        <taxon>Bacillales</taxon>
        <taxon>Paenibacillaceae</taxon>
        <taxon>Paenibacillus</taxon>
    </lineage>
</organism>
<dbReference type="EMBL" id="CP117416">
    <property type="protein sequence ID" value="WCT57438.1"/>
    <property type="molecule type" value="Genomic_DNA"/>
</dbReference>
<evidence type="ECO:0000313" key="1">
    <source>
        <dbReference type="EMBL" id="WCT57438.1"/>
    </source>
</evidence>
<sequence length="291" mass="34924">MEYYVSKKIIKKISQRIWNLLRQEKVTRSMVRETTLTDIIFSELINHSNNSILAKQREKEESKNGADMEWWMWSRSSRKAISFRIQAKKLDYKTSSYLKLDHKHQMENLINTSMEENFVPIYFFYNYLDDEQNIYHSWEYAFAHDIASIKSDNQLRNFKKRIILESYCKPVDDFFCESDDILEYILKSYLKVNPSIIKENYYKEKLPTYIQELRKSRKKLLNRKLNKKKQVTNVGSNMLPKDSSFKAFINEIFNLSFLGLIDWLKVEISPINHVKFPLNAPDVKYIIFTEI</sequence>
<keyword evidence="2" id="KW-1185">Reference proteome</keyword>
<gene>
    <name evidence="1" type="ORF">PQ456_08010</name>
</gene>
<dbReference type="Proteomes" id="UP001220509">
    <property type="component" value="Chromosome"/>
</dbReference>
<proteinExistence type="predicted"/>
<protein>
    <recommendedName>
        <fullName evidence="3">DUF4365 domain-containing protein</fullName>
    </recommendedName>
</protein>
<evidence type="ECO:0000313" key="2">
    <source>
        <dbReference type="Proteomes" id="UP001220509"/>
    </source>
</evidence>
<dbReference type="RefSeq" id="WP_273615645.1">
    <property type="nucleotide sequence ID" value="NZ_CP117416.1"/>
</dbReference>